<proteinExistence type="predicted"/>
<feature type="non-terminal residue" evidence="2">
    <location>
        <position position="86"/>
    </location>
</feature>
<keyword evidence="3" id="KW-1185">Reference proteome</keyword>
<organism evidence="2 3">
    <name type="scientific">Faecalibacterium tardum</name>
    <dbReference type="NCBI Taxonomy" id="3133156"/>
    <lineage>
        <taxon>Bacteria</taxon>
        <taxon>Bacillati</taxon>
        <taxon>Bacillota</taxon>
        <taxon>Clostridia</taxon>
        <taxon>Eubacteriales</taxon>
        <taxon>Oscillospiraceae</taxon>
        <taxon>Faecalibacterium</taxon>
    </lineage>
</organism>
<accession>A0ABV1AYJ9</accession>
<dbReference type="EMBL" id="JBBMEO010000054">
    <property type="protein sequence ID" value="MEQ2363289.1"/>
    <property type="molecule type" value="Genomic_DNA"/>
</dbReference>
<evidence type="ECO:0000256" key="1">
    <source>
        <dbReference type="SAM" id="Phobius"/>
    </source>
</evidence>
<keyword evidence="1" id="KW-0812">Transmembrane</keyword>
<protein>
    <submittedName>
        <fullName evidence="2">Uncharacterized protein</fullName>
    </submittedName>
</protein>
<sequence length="86" mass="9862">METSFLSWFDTLLLYHSGRGLSQKGAKKNAGQGGTIWNARRVRFAHKQRKNYFYFAFVALCGALQTHFHGRGWERTPSVKAYGFDS</sequence>
<reference evidence="2 3" key="1">
    <citation type="submission" date="2024-03" db="EMBL/GenBank/DDBJ databases">
        <title>Human intestinal bacterial collection.</title>
        <authorList>
            <person name="Pauvert C."/>
            <person name="Hitch T.C.A."/>
            <person name="Clavel T."/>
        </authorList>
    </citation>
    <scope>NUCLEOTIDE SEQUENCE [LARGE SCALE GENOMIC DNA]</scope>
    <source>
        <strain evidence="2 3">CLA-AA-H175</strain>
    </source>
</reference>
<dbReference type="Proteomes" id="UP001457197">
    <property type="component" value="Unassembled WGS sequence"/>
</dbReference>
<gene>
    <name evidence="2" type="ORF">WMO44_14255</name>
</gene>
<name>A0ABV1AYJ9_9FIRM</name>
<evidence type="ECO:0000313" key="3">
    <source>
        <dbReference type="Proteomes" id="UP001457197"/>
    </source>
</evidence>
<comment type="caution">
    <text evidence="2">The sequence shown here is derived from an EMBL/GenBank/DDBJ whole genome shotgun (WGS) entry which is preliminary data.</text>
</comment>
<evidence type="ECO:0000313" key="2">
    <source>
        <dbReference type="EMBL" id="MEQ2363289.1"/>
    </source>
</evidence>
<keyword evidence="1" id="KW-1133">Transmembrane helix</keyword>
<feature type="transmembrane region" description="Helical" evidence="1">
    <location>
        <begin position="51"/>
        <end position="68"/>
    </location>
</feature>
<keyword evidence="1" id="KW-0472">Membrane</keyword>